<dbReference type="Proteomes" id="UP000275727">
    <property type="component" value="Chromosome"/>
</dbReference>
<reference evidence="1 2" key="1">
    <citation type="submission" date="2018-06" db="EMBL/GenBank/DDBJ databases">
        <title>Complete Genome Sequence of the Microcystin-Degrading Bacterium Sphingosinicella microcystinivorans Strain B-9.</title>
        <authorList>
            <person name="Jin H."/>
            <person name="Nishizawa T."/>
            <person name="Guo Y."/>
            <person name="Nishizawa A."/>
            <person name="Park H."/>
            <person name="Kato H."/>
            <person name="Tsuji K."/>
            <person name="Harada K."/>
        </authorList>
    </citation>
    <scope>NUCLEOTIDE SEQUENCE [LARGE SCALE GENOMIC DNA]</scope>
    <source>
        <strain evidence="1 2">B9</strain>
    </source>
</reference>
<protein>
    <submittedName>
        <fullName evidence="1">Uncharacterized protein</fullName>
    </submittedName>
</protein>
<evidence type="ECO:0000313" key="2">
    <source>
        <dbReference type="Proteomes" id="UP000275727"/>
    </source>
</evidence>
<accession>A0AAD1D8U6</accession>
<dbReference type="KEGG" id="smic:SmB9_33920"/>
<dbReference type="RefSeq" id="WP_126494973.1">
    <property type="nucleotide sequence ID" value="NZ_AP018711.1"/>
</dbReference>
<name>A0AAD1D8U6_SPHMI</name>
<sequence>MTNPGAILADPAWFPHRYDEQRQVIQFIRLDREAHRAATFLTDEYLGEGERTLVPLAALRDFVPPPNPVHFLFHSAFCCSTLLASALDVPGRVLGLKEPQIVNDLAGAALRGTLDNVLVGQMLGLLARLESVVVVKPGNEANLLMSSLLVVRPHARALLMSSGLEDFLFSVAKKGMFGRIWARRQHSLLAPRQHRSPGFSPAEVFQQTDLQIAGMVWLMQRAEFVDLIAAQPARVRSLDAADLLADERQGLERTADWFGLGLTPLDIDRVMASGRFETHAKELGRSYDAVVRERERGH</sequence>
<dbReference type="EMBL" id="AP018711">
    <property type="protein sequence ID" value="BBE35734.1"/>
    <property type="molecule type" value="Genomic_DNA"/>
</dbReference>
<organism evidence="1 2">
    <name type="scientific">Sphingosinicella microcystinivorans</name>
    <dbReference type="NCBI Taxonomy" id="335406"/>
    <lineage>
        <taxon>Bacteria</taxon>
        <taxon>Pseudomonadati</taxon>
        <taxon>Pseudomonadota</taxon>
        <taxon>Alphaproteobacteria</taxon>
        <taxon>Sphingomonadales</taxon>
        <taxon>Sphingosinicellaceae</taxon>
        <taxon>Sphingosinicella</taxon>
    </lineage>
</organism>
<evidence type="ECO:0000313" key="1">
    <source>
        <dbReference type="EMBL" id="BBE35734.1"/>
    </source>
</evidence>
<gene>
    <name evidence="1" type="ORF">SmB9_33920</name>
</gene>
<dbReference type="AlphaFoldDB" id="A0AAD1D8U6"/>
<proteinExistence type="predicted"/>